<keyword evidence="2" id="KW-0732">Signal</keyword>
<sequence>MKKKLITLLLVVVVSATALISCGGTKKDVTNTTTEQSQTTTETPATTDASNTPTVEVKQVVTIADLKEKNEEAIKTLLGEPKSTDNNKSIYEKDNYNFEITYIDSKSGIVKITPSVDMKYPNDGINILHVLGINAETPDVTAPIGLIWNNKFDTYKIIVASDDKVENKLSYVQIILDEKYNQ</sequence>
<feature type="chain" id="PRO_5039147622" description="Lipoprotein" evidence="2">
    <location>
        <begin position="21"/>
        <end position="182"/>
    </location>
</feature>
<evidence type="ECO:0000256" key="1">
    <source>
        <dbReference type="SAM" id="MobiDB-lite"/>
    </source>
</evidence>
<feature type="signal peptide" evidence="2">
    <location>
        <begin position="1"/>
        <end position="20"/>
    </location>
</feature>
<dbReference type="OrthoDB" id="1907612at2"/>
<dbReference type="Proteomes" id="UP000199263">
    <property type="component" value="Unassembled WGS sequence"/>
</dbReference>
<dbReference type="AlphaFoldDB" id="A0A1I1S4L8"/>
<feature type="compositionally biased region" description="Low complexity" evidence="1">
    <location>
        <begin position="30"/>
        <end position="51"/>
    </location>
</feature>
<evidence type="ECO:0000313" key="3">
    <source>
        <dbReference type="EMBL" id="SFD41461.1"/>
    </source>
</evidence>
<protein>
    <recommendedName>
        <fullName evidence="5">Lipoprotein</fullName>
    </recommendedName>
</protein>
<proteinExistence type="predicted"/>
<dbReference type="EMBL" id="FOMG01000044">
    <property type="protein sequence ID" value="SFD41461.1"/>
    <property type="molecule type" value="Genomic_DNA"/>
</dbReference>
<dbReference type="RefSeq" id="WP_090094380.1">
    <property type="nucleotide sequence ID" value="NZ_FOMG01000044.1"/>
</dbReference>
<evidence type="ECO:0000256" key="2">
    <source>
        <dbReference type="SAM" id="SignalP"/>
    </source>
</evidence>
<dbReference type="PROSITE" id="PS51257">
    <property type="entry name" value="PROKAR_LIPOPROTEIN"/>
    <property type="match status" value="1"/>
</dbReference>
<evidence type="ECO:0000313" key="4">
    <source>
        <dbReference type="Proteomes" id="UP000199263"/>
    </source>
</evidence>
<gene>
    <name evidence="3" type="ORF">SAMN05421842_1446</name>
</gene>
<accession>A0A1I1S4L8</accession>
<feature type="region of interest" description="Disordered" evidence="1">
    <location>
        <begin position="27"/>
        <end position="51"/>
    </location>
</feature>
<organism evidence="3 4">
    <name type="scientific">Clostridium uliginosum</name>
    <dbReference type="NCBI Taxonomy" id="119641"/>
    <lineage>
        <taxon>Bacteria</taxon>
        <taxon>Bacillati</taxon>
        <taxon>Bacillota</taxon>
        <taxon>Clostridia</taxon>
        <taxon>Eubacteriales</taxon>
        <taxon>Clostridiaceae</taxon>
        <taxon>Clostridium</taxon>
    </lineage>
</organism>
<name>A0A1I1S4L8_9CLOT</name>
<reference evidence="3 4" key="1">
    <citation type="submission" date="2016-10" db="EMBL/GenBank/DDBJ databases">
        <authorList>
            <person name="de Groot N.N."/>
        </authorList>
    </citation>
    <scope>NUCLEOTIDE SEQUENCE [LARGE SCALE GENOMIC DNA]</scope>
    <source>
        <strain evidence="3 4">DSM 12992</strain>
    </source>
</reference>
<evidence type="ECO:0008006" key="5">
    <source>
        <dbReference type="Google" id="ProtNLM"/>
    </source>
</evidence>
<keyword evidence="4" id="KW-1185">Reference proteome</keyword>